<dbReference type="Proteomes" id="UP001059844">
    <property type="component" value="Chromosome"/>
</dbReference>
<gene>
    <name evidence="2" type="ORF">NOX80_09395</name>
</gene>
<feature type="transmembrane region" description="Helical" evidence="1">
    <location>
        <begin position="134"/>
        <end position="156"/>
    </location>
</feature>
<evidence type="ECO:0000313" key="2">
    <source>
        <dbReference type="EMBL" id="UUC43846.1"/>
    </source>
</evidence>
<feature type="transmembrane region" description="Helical" evidence="1">
    <location>
        <begin position="20"/>
        <end position="40"/>
    </location>
</feature>
<keyword evidence="1" id="KW-0472">Membrane</keyword>
<dbReference type="InterPro" id="IPR021354">
    <property type="entry name" value="DUF2975"/>
</dbReference>
<feature type="transmembrane region" description="Helical" evidence="1">
    <location>
        <begin position="109"/>
        <end position="128"/>
    </location>
</feature>
<organism evidence="2 3">
    <name type="scientific">Flavobacterium cerinum</name>
    <dbReference type="NCBI Taxonomy" id="2502784"/>
    <lineage>
        <taxon>Bacteria</taxon>
        <taxon>Pseudomonadati</taxon>
        <taxon>Bacteroidota</taxon>
        <taxon>Flavobacteriia</taxon>
        <taxon>Flavobacteriales</taxon>
        <taxon>Flavobacteriaceae</taxon>
        <taxon>Flavobacterium</taxon>
    </lineage>
</organism>
<keyword evidence="1" id="KW-1133">Transmembrane helix</keyword>
<keyword evidence="3" id="KW-1185">Reference proteome</keyword>
<keyword evidence="1" id="KW-0812">Transmembrane</keyword>
<evidence type="ECO:0000313" key="3">
    <source>
        <dbReference type="Proteomes" id="UP001059844"/>
    </source>
</evidence>
<name>A0ABY5ILY5_9FLAO</name>
<feature type="transmembrane region" description="Helical" evidence="1">
    <location>
        <begin position="66"/>
        <end position="89"/>
    </location>
</feature>
<reference evidence="2" key="1">
    <citation type="submission" date="2022-07" db="EMBL/GenBank/DDBJ databases">
        <title>Isolation, identification, and degradation of a PFOSA degrading strain from sewage treatment plant.</title>
        <authorList>
            <person name="Zhang L."/>
            <person name="Huo Y."/>
        </authorList>
    </citation>
    <scope>NUCLEOTIDE SEQUENCE</scope>
    <source>
        <strain evidence="2">C1</strain>
    </source>
</reference>
<dbReference type="Pfam" id="PF11188">
    <property type="entry name" value="DUF2975"/>
    <property type="match status" value="1"/>
</dbReference>
<sequence>MKKVRLLATTLFYITRTAAIPYLLTALYCVICFVLGTVQYTEGGERFIIHYPFTQKRYLLGDSTEFYYIFEMIAFIGLYGVFFWLLGTVFDAFRQPRLFTEKNVGRLKLFYTLNFIVPLPFLIGHLWYSYEVSLLISLTFLHFVIGIFAYFMAAIFEQGLNLQAEQDLYI</sequence>
<dbReference type="EMBL" id="CP101751">
    <property type="protein sequence ID" value="UUC43846.1"/>
    <property type="molecule type" value="Genomic_DNA"/>
</dbReference>
<protein>
    <submittedName>
        <fullName evidence="2">DUF2975 domain-containing protein</fullName>
    </submittedName>
</protein>
<dbReference type="RefSeq" id="WP_256549514.1">
    <property type="nucleotide sequence ID" value="NZ_CP101751.1"/>
</dbReference>
<evidence type="ECO:0000256" key="1">
    <source>
        <dbReference type="SAM" id="Phobius"/>
    </source>
</evidence>
<proteinExistence type="predicted"/>
<accession>A0ABY5ILY5</accession>